<dbReference type="NCBIfam" id="TIGR00681">
    <property type="entry name" value="kdpC"/>
    <property type="match status" value="1"/>
</dbReference>
<feature type="region of interest" description="Disordered" evidence="12">
    <location>
        <begin position="73"/>
        <end position="105"/>
    </location>
</feature>
<evidence type="ECO:0000313" key="13">
    <source>
        <dbReference type="EMBL" id="SNS15341.1"/>
    </source>
</evidence>
<comment type="subcellular location">
    <subcellularLocation>
        <location evidence="11">Cell membrane</location>
        <topology evidence="11">Single-pass membrane protein</topology>
    </subcellularLocation>
</comment>
<accession>A0A239C6U7</accession>
<evidence type="ECO:0000256" key="1">
    <source>
        <dbReference type="ARBA" id="ARBA00022448"/>
    </source>
</evidence>
<keyword evidence="4 11" id="KW-0812">Transmembrane</keyword>
<comment type="function">
    <text evidence="11">Part of the high-affinity ATP-driven potassium transport (or Kdp) system, which catalyzes the hydrolysis of ATP coupled with the electrogenic transport of potassium into the cytoplasm. This subunit acts as a catalytic chaperone that increases the ATP-binding affinity of the ATP-hydrolyzing subunit KdpB by the formation of a transient KdpB/KdpC/ATP ternary complex.</text>
</comment>
<dbReference type="Pfam" id="PF02669">
    <property type="entry name" value="KdpC"/>
    <property type="match status" value="1"/>
</dbReference>
<evidence type="ECO:0000256" key="3">
    <source>
        <dbReference type="ARBA" id="ARBA00022538"/>
    </source>
</evidence>
<keyword evidence="2 11" id="KW-1003">Cell membrane</keyword>
<dbReference type="PANTHER" id="PTHR30042">
    <property type="entry name" value="POTASSIUM-TRANSPORTING ATPASE C CHAIN"/>
    <property type="match status" value="1"/>
</dbReference>
<name>A0A239C6U7_9ACTN</name>
<dbReference type="EMBL" id="FZOF01000003">
    <property type="protein sequence ID" value="SNS15341.1"/>
    <property type="molecule type" value="Genomic_DNA"/>
</dbReference>
<dbReference type="PIRSF" id="PIRSF001296">
    <property type="entry name" value="K_ATPase_KdpC"/>
    <property type="match status" value="1"/>
</dbReference>
<gene>
    <name evidence="11" type="primary">kdpC</name>
    <name evidence="13" type="ORF">SAMN05216252_103376</name>
</gene>
<evidence type="ECO:0000256" key="6">
    <source>
        <dbReference type="ARBA" id="ARBA00022840"/>
    </source>
</evidence>
<proteinExistence type="inferred from homology"/>
<dbReference type="Proteomes" id="UP000198280">
    <property type="component" value="Unassembled WGS sequence"/>
</dbReference>
<evidence type="ECO:0000256" key="4">
    <source>
        <dbReference type="ARBA" id="ARBA00022692"/>
    </source>
</evidence>
<comment type="similarity">
    <text evidence="11">Belongs to the KdpC family.</text>
</comment>
<dbReference type="AlphaFoldDB" id="A0A239C6U7"/>
<evidence type="ECO:0000256" key="10">
    <source>
        <dbReference type="ARBA" id="ARBA00023136"/>
    </source>
</evidence>
<keyword evidence="10 11" id="KW-0472">Membrane</keyword>
<evidence type="ECO:0000256" key="12">
    <source>
        <dbReference type="SAM" id="MobiDB-lite"/>
    </source>
</evidence>
<dbReference type="PANTHER" id="PTHR30042:SF2">
    <property type="entry name" value="POTASSIUM-TRANSPORTING ATPASE KDPC SUBUNIT"/>
    <property type="match status" value="1"/>
</dbReference>
<sequence>MNTSVRNSARLLWSALRALLVLTVVLGVVYPLAVWGVAQTAFRGQADGSEVRVGGKVVGSALIGQNFTTGKDFAPDPKWFQPRPSAADAGAGAGPYDPTHTGASNLAVTGRPLTDLVKERKKEVAAFNHVPESEVPADAVQASGSGLDPDISPAYADIQTARVAKANGLSTAQVARLVVEHTEGRQFGILGEPTVNVLELNIALRQLAG</sequence>
<keyword evidence="5 11" id="KW-0547">Nucleotide-binding</keyword>
<evidence type="ECO:0000256" key="9">
    <source>
        <dbReference type="ARBA" id="ARBA00023065"/>
    </source>
</evidence>
<keyword evidence="1 11" id="KW-0813">Transport</keyword>
<keyword evidence="9 11" id="KW-0406">Ion transport</keyword>
<keyword evidence="3 11" id="KW-0633">Potassium transport</keyword>
<evidence type="ECO:0000256" key="5">
    <source>
        <dbReference type="ARBA" id="ARBA00022741"/>
    </source>
</evidence>
<dbReference type="GO" id="GO:0005886">
    <property type="term" value="C:plasma membrane"/>
    <property type="evidence" value="ECO:0007669"/>
    <property type="project" value="UniProtKB-SubCell"/>
</dbReference>
<evidence type="ECO:0000313" key="14">
    <source>
        <dbReference type="Proteomes" id="UP000198280"/>
    </source>
</evidence>
<dbReference type="OrthoDB" id="9788285at2"/>
<dbReference type="HAMAP" id="MF_00276">
    <property type="entry name" value="KdpC"/>
    <property type="match status" value="1"/>
</dbReference>
<comment type="subunit">
    <text evidence="11">The system is composed of three essential subunits: KdpA, KdpB and KdpC.</text>
</comment>
<evidence type="ECO:0000256" key="11">
    <source>
        <dbReference type="HAMAP-Rule" id="MF_00276"/>
    </source>
</evidence>
<keyword evidence="6 11" id="KW-0067">ATP-binding</keyword>
<organism evidence="13 14">
    <name type="scientific">Actinacidiphila glaucinigra</name>
    <dbReference type="NCBI Taxonomy" id="235986"/>
    <lineage>
        <taxon>Bacteria</taxon>
        <taxon>Bacillati</taxon>
        <taxon>Actinomycetota</taxon>
        <taxon>Actinomycetes</taxon>
        <taxon>Kitasatosporales</taxon>
        <taxon>Streptomycetaceae</taxon>
        <taxon>Actinacidiphila</taxon>
    </lineage>
</organism>
<evidence type="ECO:0000256" key="2">
    <source>
        <dbReference type="ARBA" id="ARBA00022475"/>
    </source>
</evidence>
<keyword evidence="14" id="KW-1185">Reference proteome</keyword>
<dbReference type="InterPro" id="IPR003820">
    <property type="entry name" value="KdpC"/>
</dbReference>
<protein>
    <recommendedName>
        <fullName evidence="11">Potassium-transporting ATPase KdpC subunit</fullName>
    </recommendedName>
    <alternativeName>
        <fullName evidence="11">ATP phosphohydrolase [potassium-transporting] C chain</fullName>
    </alternativeName>
    <alternativeName>
        <fullName evidence="11">Potassium-binding and translocating subunit C</fullName>
    </alternativeName>
    <alternativeName>
        <fullName evidence="11">Potassium-translocating ATPase C chain</fullName>
    </alternativeName>
</protein>
<evidence type="ECO:0000256" key="7">
    <source>
        <dbReference type="ARBA" id="ARBA00022958"/>
    </source>
</evidence>
<dbReference type="GO" id="GO:0008556">
    <property type="term" value="F:P-type potassium transmembrane transporter activity"/>
    <property type="evidence" value="ECO:0007669"/>
    <property type="project" value="InterPro"/>
</dbReference>
<keyword evidence="7 11" id="KW-0630">Potassium</keyword>
<dbReference type="GO" id="GO:0005524">
    <property type="term" value="F:ATP binding"/>
    <property type="evidence" value="ECO:0007669"/>
    <property type="project" value="UniProtKB-UniRule"/>
</dbReference>
<dbReference type="NCBIfam" id="NF001454">
    <property type="entry name" value="PRK00315.1"/>
    <property type="match status" value="1"/>
</dbReference>
<reference evidence="13 14" key="1">
    <citation type="submission" date="2017-06" db="EMBL/GenBank/DDBJ databases">
        <authorList>
            <person name="Kim H.J."/>
            <person name="Triplett B.A."/>
        </authorList>
    </citation>
    <scope>NUCLEOTIDE SEQUENCE [LARGE SCALE GENOMIC DNA]</scope>
    <source>
        <strain evidence="13 14">CGMCC 4.1858</strain>
    </source>
</reference>
<keyword evidence="8 11" id="KW-1133">Transmembrane helix</keyword>
<dbReference type="RefSeq" id="WP_089223043.1">
    <property type="nucleotide sequence ID" value="NZ_FZOF01000003.1"/>
</dbReference>
<evidence type="ECO:0000256" key="8">
    <source>
        <dbReference type="ARBA" id="ARBA00022989"/>
    </source>
</evidence>